<dbReference type="Proteomes" id="UP000691718">
    <property type="component" value="Unassembled WGS sequence"/>
</dbReference>
<sequence length="931" mass="103747">MDKSPRGKTKNKKSTGKPKTPKKRKSDGPTCSMFLAELTRKLASKKKQQEESSKSIVQTIIDSITNALPIKFLKRKAEIKELPVESESPQNNALPLLLSDTVEETKLEIKSNYDNDGDYQMLNLEDTIRKTSFKVPKMPVINSEDFKIAAKRSKRAVKEDAAVNTGNGNDVAIELAKHVNTLKKISLIAEEFNKKTGADDNLKPSHIPRYIKSSIKAVSQPRKLFIDPSLEKTKLLAKKQETQIKSGSAIKTKQVPGQALFNVDMGSDRLNEWLMEPVANYLKPPVNFLAPNIPSTIVPQISHSQNCVNKNVAIDENQLRTMSDQNKVSDFAVGFEKTNMSPICPSNNVKNGSILEQESPVNNTVPGCPLLDPRNESIKFQTSDDFVTINQLFECRRHKTKDILKRMAPCRNAKGELKEIKKHTAGCKEKVLNERKYISEKTRRYFVKKGTQKETKTDKIPAPSYVEYSSEILQRMTNLEAEGYKTIRSINETDIEVRDDYSSNYFMEHGVSSLIDGHSVDCIHLDSCKDSLTCAQKNALLNKCPLKLNSSERNYKKHSKVTTLQDLQRFIFSENDDLQAALLLYHEAGSDAAAKEQKSAEIANSLKLSSDVYSKIESGTLYKGNKLHTKQANVGPSMFLFAENMRHKTLANKKYSGKPIVPLVNSNGLKIFNSNISTSVMKNKSTKEKGNEKSTNLTATDSILRSLTADNATGTEASLTLISKKDSSLLSTSSNIPLTTTSNAQEGYNQTEEVASAEIGTILNSVSTTELEEAFAIAKDISTEITEIASREVNLERETSRYICCRQYETYSHGTETGSSILGHRQATSTEDLEHYTDVGVSTGDLIKQYSFNGGSHHSKCSVTADVHPEQANVSTSVTGQLKTKSFGAMSTQRNRTQRTVTIYKKKLDTYIQNDCRRELYGKIAHISPYQ</sequence>
<protein>
    <submittedName>
        <fullName evidence="2">(apollo) hypothetical protein</fullName>
    </submittedName>
</protein>
<comment type="caution">
    <text evidence="2">The sequence shown here is derived from an EMBL/GenBank/DDBJ whole genome shotgun (WGS) entry which is preliminary data.</text>
</comment>
<gene>
    <name evidence="2" type="ORF">PAPOLLO_LOCUS27670</name>
</gene>
<name>A0A8S3YGJ6_PARAO</name>
<reference evidence="2" key="1">
    <citation type="submission" date="2021-04" db="EMBL/GenBank/DDBJ databases">
        <authorList>
            <person name="Tunstrom K."/>
        </authorList>
    </citation>
    <scope>NUCLEOTIDE SEQUENCE</scope>
</reference>
<keyword evidence="3" id="KW-1185">Reference proteome</keyword>
<accession>A0A8S3YGJ6</accession>
<evidence type="ECO:0000313" key="2">
    <source>
        <dbReference type="EMBL" id="CAG5058660.1"/>
    </source>
</evidence>
<evidence type="ECO:0000313" key="3">
    <source>
        <dbReference type="Proteomes" id="UP000691718"/>
    </source>
</evidence>
<feature type="compositionally biased region" description="Basic residues" evidence="1">
    <location>
        <begin position="1"/>
        <end position="25"/>
    </location>
</feature>
<evidence type="ECO:0000256" key="1">
    <source>
        <dbReference type="SAM" id="MobiDB-lite"/>
    </source>
</evidence>
<organism evidence="2 3">
    <name type="scientific">Parnassius apollo</name>
    <name type="common">Apollo butterfly</name>
    <name type="synonym">Papilio apollo</name>
    <dbReference type="NCBI Taxonomy" id="110799"/>
    <lineage>
        <taxon>Eukaryota</taxon>
        <taxon>Metazoa</taxon>
        <taxon>Ecdysozoa</taxon>
        <taxon>Arthropoda</taxon>
        <taxon>Hexapoda</taxon>
        <taxon>Insecta</taxon>
        <taxon>Pterygota</taxon>
        <taxon>Neoptera</taxon>
        <taxon>Endopterygota</taxon>
        <taxon>Lepidoptera</taxon>
        <taxon>Glossata</taxon>
        <taxon>Ditrysia</taxon>
        <taxon>Papilionoidea</taxon>
        <taxon>Papilionidae</taxon>
        <taxon>Parnassiinae</taxon>
        <taxon>Parnassini</taxon>
        <taxon>Parnassius</taxon>
        <taxon>Parnassius</taxon>
    </lineage>
</organism>
<proteinExistence type="predicted"/>
<feature type="region of interest" description="Disordered" evidence="1">
    <location>
        <begin position="1"/>
        <end position="31"/>
    </location>
</feature>
<dbReference type="OrthoDB" id="7471674at2759"/>
<dbReference type="EMBL" id="CAJQZP010001679">
    <property type="protein sequence ID" value="CAG5058660.1"/>
    <property type="molecule type" value="Genomic_DNA"/>
</dbReference>
<dbReference type="AlphaFoldDB" id="A0A8S3YGJ6"/>